<evidence type="ECO:0000313" key="2">
    <source>
        <dbReference type="WBParaSite" id="ACAC_0000738901-mRNA-1"/>
    </source>
</evidence>
<name>A0A0K0DAQ0_ANGCA</name>
<protein>
    <submittedName>
        <fullName evidence="2">Uncharacterized protein</fullName>
    </submittedName>
</protein>
<accession>A0A0K0DAQ0</accession>
<reference evidence="1" key="1">
    <citation type="submission" date="2012-09" db="EMBL/GenBank/DDBJ databases">
        <authorList>
            <person name="Martin A.A."/>
        </authorList>
    </citation>
    <scope>NUCLEOTIDE SEQUENCE</scope>
</reference>
<reference evidence="2" key="2">
    <citation type="submission" date="2017-02" db="UniProtKB">
        <authorList>
            <consortium name="WormBaseParasite"/>
        </authorList>
    </citation>
    <scope>IDENTIFICATION</scope>
</reference>
<dbReference type="WBParaSite" id="ACAC_0000738901-mRNA-1">
    <property type="protein sequence ID" value="ACAC_0000738901-mRNA-1"/>
    <property type="gene ID" value="ACAC_0000738901"/>
</dbReference>
<proteinExistence type="predicted"/>
<sequence>MPQRKDEESATIQIQYWWRKNRKRREHLIEKTKKIAEWRGLLDISLHNTELIQQLKTIRRRKAYDLMKYEHILQLPARKVNEFLAKEAEKPSKIVKEEGEEIVEGIEFEQKNKAARVIQRALAAYRAARERDAAAFAKRQLIIQSMKRNIAVLNSIKPGTSVTPSLLKCLGSTRPLSDYKASINHEEEMEKIEDSLLDLDI</sequence>
<evidence type="ECO:0000313" key="1">
    <source>
        <dbReference type="Proteomes" id="UP000035642"/>
    </source>
</evidence>
<keyword evidence="1" id="KW-1185">Reference proteome</keyword>
<dbReference type="AlphaFoldDB" id="A0A0K0DAQ0"/>
<organism evidence="1 2">
    <name type="scientific">Angiostrongylus cantonensis</name>
    <name type="common">Rat lungworm</name>
    <dbReference type="NCBI Taxonomy" id="6313"/>
    <lineage>
        <taxon>Eukaryota</taxon>
        <taxon>Metazoa</taxon>
        <taxon>Ecdysozoa</taxon>
        <taxon>Nematoda</taxon>
        <taxon>Chromadorea</taxon>
        <taxon>Rhabditida</taxon>
        <taxon>Rhabditina</taxon>
        <taxon>Rhabditomorpha</taxon>
        <taxon>Strongyloidea</taxon>
        <taxon>Metastrongylidae</taxon>
        <taxon>Angiostrongylus</taxon>
    </lineage>
</organism>
<dbReference type="Proteomes" id="UP000035642">
    <property type="component" value="Unassembled WGS sequence"/>
</dbReference>